<gene>
    <name evidence="1" type="ORF">ACELLULO517_19265</name>
</gene>
<name>A0A963Z4J1_9PROT</name>
<evidence type="ECO:0000313" key="2">
    <source>
        <dbReference type="Proteomes" id="UP000721844"/>
    </source>
</evidence>
<evidence type="ECO:0000313" key="1">
    <source>
        <dbReference type="EMBL" id="MCB8882396.1"/>
    </source>
</evidence>
<keyword evidence="2" id="KW-1185">Reference proteome</keyword>
<accession>A0A963Z4J1</accession>
<comment type="caution">
    <text evidence="1">The sequence shown here is derived from an EMBL/GenBank/DDBJ whole genome shotgun (WGS) entry which is preliminary data.</text>
</comment>
<dbReference type="RefSeq" id="WP_227309053.1">
    <property type="nucleotide sequence ID" value="NZ_JAESVA010000007.1"/>
</dbReference>
<protein>
    <submittedName>
        <fullName evidence="1">Uncharacterized protein</fullName>
    </submittedName>
</protein>
<reference evidence="1 2" key="1">
    <citation type="journal article" date="2021" name="Microorganisms">
        <title>Acidisoma silvae sp. nov. and Acidisomacellulosilytica sp. nov., Two Acidophilic Bacteria Isolated from Decaying Wood, Hydrolyzing Cellulose and Producing Poly-3-hydroxybutyrate.</title>
        <authorList>
            <person name="Mieszkin S."/>
            <person name="Pouder E."/>
            <person name="Uroz S."/>
            <person name="Simon-Colin C."/>
            <person name="Alain K."/>
        </authorList>
    </citation>
    <scope>NUCLEOTIDE SEQUENCE [LARGE SCALE GENOMIC DNA]</scope>
    <source>
        <strain evidence="1 2">HW T5.17</strain>
    </source>
</reference>
<organism evidence="1 2">
    <name type="scientific">Acidisoma cellulosilyticum</name>
    <dbReference type="NCBI Taxonomy" id="2802395"/>
    <lineage>
        <taxon>Bacteria</taxon>
        <taxon>Pseudomonadati</taxon>
        <taxon>Pseudomonadota</taxon>
        <taxon>Alphaproteobacteria</taxon>
        <taxon>Acetobacterales</taxon>
        <taxon>Acidocellaceae</taxon>
        <taxon>Acidisoma</taxon>
    </lineage>
</organism>
<proteinExistence type="predicted"/>
<sequence length="93" mass="10582">MATLTYEAEARHEAKDEAKKVDKVTKNRVQLDFAPRSMERLNSLKAKTEATSYAEVVKNALRLYEGLIEEVESGKTFLIRDENGAISPFKMFL</sequence>
<dbReference type="AlphaFoldDB" id="A0A963Z4J1"/>
<dbReference type="EMBL" id="JAESVA010000007">
    <property type="protein sequence ID" value="MCB8882396.1"/>
    <property type="molecule type" value="Genomic_DNA"/>
</dbReference>
<dbReference type="Proteomes" id="UP000721844">
    <property type="component" value="Unassembled WGS sequence"/>
</dbReference>